<dbReference type="EMBL" id="SACQ01000002">
    <property type="protein sequence ID" value="RVU31725.1"/>
    <property type="molecule type" value="Genomic_DNA"/>
</dbReference>
<gene>
    <name evidence="1" type="ORF">EOE65_07030</name>
</gene>
<organism evidence="1 2">
    <name type="scientific">Neptunomonas marina</name>
    <dbReference type="NCBI Taxonomy" id="1815562"/>
    <lineage>
        <taxon>Bacteria</taxon>
        <taxon>Pseudomonadati</taxon>
        <taxon>Pseudomonadota</taxon>
        <taxon>Gammaproteobacteria</taxon>
        <taxon>Oceanospirillales</taxon>
        <taxon>Oceanospirillaceae</taxon>
        <taxon>Neptunomonas</taxon>
    </lineage>
</organism>
<keyword evidence="2" id="KW-1185">Reference proteome</keyword>
<dbReference type="Gene3D" id="1.20.1260.10">
    <property type="match status" value="1"/>
</dbReference>
<reference evidence="1 2" key="1">
    <citation type="submission" date="2019-01" db="EMBL/GenBank/DDBJ databases">
        <authorList>
            <person name="Chen W.-M."/>
        </authorList>
    </citation>
    <scope>NUCLEOTIDE SEQUENCE [LARGE SCALE GENOMIC DNA]</scope>
    <source>
        <strain evidence="1 2">HPM-16</strain>
    </source>
</reference>
<dbReference type="InterPro" id="IPR012347">
    <property type="entry name" value="Ferritin-like"/>
</dbReference>
<dbReference type="Proteomes" id="UP000282818">
    <property type="component" value="Unassembled WGS sequence"/>
</dbReference>
<evidence type="ECO:0000313" key="1">
    <source>
        <dbReference type="EMBL" id="RVU31725.1"/>
    </source>
</evidence>
<evidence type="ECO:0000313" key="2">
    <source>
        <dbReference type="Proteomes" id="UP000282818"/>
    </source>
</evidence>
<dbReference type="RefSeq" id="WP_127693584.1">
    <property type="nucleotide sequence ID" value="NZ_SACQ01000002.1"/>
</dbReference>
<sequence>MSGTFDRHLVSSVIYICRQGAAFYQRLSEQVASVALSSLFREMSQSRRQAALKLSTSERQPEEVAAVSGVTARVDNMYNNLALTPDQYRNVWFLDRLEQTEAQVLNTLRNSVSQLSDSQLAEQLARAIATLQIANDRLKSFKADAERRPVGRY</sequence>
<name>A0A437QB79_9GAMM</name>
<accession>A0A437QB79</accession>
<proteinExistence type="predicted"/>
<dbReference type="AlphaFoldDB" id="A0A437QB79"/>
<protein>
    <submittedName>
        <fullName evidence="1">DUF2383 domain-containing protein</fullName>
    </submittedName>
</protein>
<comment type="caution">
    <text evidence="1">The sequence shown here is derived from an EMBL/GenBank/DDBJ whole genome shotgun (WGS) entry which is preliminary data.</text>
</comment>